<evidence type="ECO:0000313" key="1">
    <source>
        <dbReference type="EMBL" id="VUX45537.1"/>
    </source>
</evidence>
<accession>A0A564WAK9</accession>
<dbReference type="EMBL" id="UXAT02000005">
    <property type="protein sequence ID" value="VUX45537.1"/>
    <property type="molecule type" value="Genomic_DNA"/>
</dbReference>
<proteinExistence type="predicted"/>
<protein>
    <submittedName>
        <fullName evidence="1">Uncharacterized protein</fullName>
    </submittedName>
</protein>
<gene>
    <name evidence="1" type="ORF">DF3PA_130035</name>
</gene>
<comment type="caution">
    <text evidence="1">The sequence shown here is derived from an EMBL/GenBank/DDBJ whole genome shotgun (WGS) entry which is preliminary data.</text>
</comment>
<reference evidence="1" key="1">
    <citation type="submission" date="2018-11" db="EMBL/GenBank/DDBJ databases">
        <authorList>
            <person name="Onetto C."/>
        </authorList>
    </citation>
    <scope>NUCLEOTIDE SEQUENCE [LARGE SCALE GENOMIC DNA]</scope>
</reference>
<evidence type="ECO:0000313" key="2">
    <source>
        <dbReference type="Proteomes" id="UP000326641"/>
    </source>
</evidence>
<organism evidence="1 2">
    <name type="scientific">Candidatus Defluviicoccus seviourii</name>
    <dbReference type="NCBI Taxonomy" id="2565273"/>
    <lineage>
        <taxon>Bacteria</taxon>
        <taxon>Pseudomonadati</taxon>
        <taxon>Pseudomonadota</taxon>
        <taxon>Alphaproteobacteria</taxon>
        <taxon>Rhodospirillales</taxon>
        <taxon>Rhodospirillaceae</taxon>
        <taxon>Defluviicoccus</taxon>
    </lineage>
</organism>
<dbReference type="Proteomes" id="UP000326641">
    <property type="component" value="Unassembled WGS sequence"/>
</dbReference>
<dbReference type="AlphaFoldDB" id="A0A564WAK9"/>
<sequence length="81" mass="9086">MLPTPIHITNGDCTLSEPYRADFRTEFGYSKSRVSCIESPTRPFRHTPVSSAARRATVDWNASDDPCLRLETRNAIRTASS</sequence>
<name>A0A564WAK9_9PROT</name>
<keyword evidence="2" id="KW-1185">Reference proteome</keyword>